<evidence type="ECO:0000313" key="2">
    <source>
        <dbReference type="EMBL" id="OSY49462.1"/>
    </source>
</evidence>
<dbReference type="Proteomes" id="UP000194318">
    <property type="component" value="Unassembled WGS sequence"/>
</dbReference>
<dbReference type="EMBL" id="MIFZ01000322">
    <property type="protein sequence ID" value="OSY49462.1"/>
    <property type="molecule type" value="Genomic_DNA"/>
</dbReference>
<evidence type="ECO:0000313" key="3">
    <source>
        <dbReference type="Proteomes" id="UP000194318"/>
    </source>
</evidence>
<protein>
    <submittedName>
        <fullName evidence="2">Uncharacterized protein</fullName>
    </submittedName>
</protein>
<accession>A0A1Y2NPN7</accession>
<evidence type="ECO:0000256" key="1">
    <source>
        <dbReference type="SAM" id="MobiDB-lite"/>
    </source>
</evidence>
<dbReference type="AlphaFoldDB" id="A0A1Y2NPN7"/>
<proteinExistence type="predicted"/>
<name>A0A1Y2NPN7_STRFR</name>
<reference evidence="2 3" key="1">
    <citation type="submission" date="2016-09" db="EMBL/GenBank/DDBJ databases">
        <title>Streptomyces fradiae DSM40063, a candidate organism with high potential of specific P450 cytochromes.</title>
        <authorList>
            <person name="Grumaz C."/>
            <person name="Vainshtein Y."/>
            <person name="Kirstahler P."/>
            <person name="Sohn K."/>
        </authorList>
    </citation>
    <scope>NUCLEOTIDE SEQUENCE [LARGE SCALE GENOMIC DNA]</scope>
    <source>
        <strain evidence="2 3">DSM 40063</strain>
    </source>
</reference>
<feature type="compositionally biased region" description="Polar residues" evidence="1">
    <location>
        <begin position="1"/>
        <end position="11"/>
    </location>
</feature>
<sequence length="139" mass="14663">MTAPTSWSPSRTGAVVRSTGTAEPSFAQTTCPRTRCFRPERRVSASGDSSYGNGSPSARECSISGWSSLPPRSLARQPRICAAAGLTRTMRPSVSVPTTPSEAARRIISVCRCERASSASVSTVPDRSRTTIISSSSPL</sequence>
<feature type="compositionally biased region" description="Polar residues" evidence="1">
    <location>
        <begin position="46"/>
        <end position="56"/>
    </location>
</feature>
<feature type="region of interest" description="Disordered" evidence="1">
    <location>
        <begin position="118"/>
        <end position="139"/>
    </location>
</feature>
<feature type="region of interest" description="Disordered" evidence="1">
    <location>
        <begin position="1"/>
        <end position="74"/>
    </location>
</feature>
<gene>
    <name evidence="2" type="ORF">BG846_04928</name>
</gene>
<feature type="compositionally biased region" description="Low complexity" evidence="1">
    <location>
        <begin position="130"/>
        <end position="139"/>
    </location>
</feature>
<feature type="compositionally biased region" description="Polar residues" evidence="1">
    <location>
        <begin position="18"/>
        <end position="32"/>
    </location>
</feature>
<organism evidence="2 3">
    <name type="scientific">Streptomyces fradiae ATCC 10745 = DSM 40063</name>
    <dbReference type="NCBI Taxonomy" id="1319510"/>
    <lineage>
        <taxon>Bacteria</taxon>
        <taxon>Bacillati</taxon>
        <taxon>Actinomycetota</taxon>
        <taxon>Actinomycetes</taxon>
        <taxon>Kitasatosporales</taxon>
        <taxon>Streptomycetaceae</taxon>
        <taxon>Streptomyces</taxon>
    </lineage>
</organism>
<comment type="caution">
    <text evidence="2">The sequence shown here is derived from an EMBL/GenBank/DDBJ whole genome shotgun (WGS) entry which is preliminary data.</text>
</comment>